<reference evidence="9 10" key="2">
    <citation type="journal article" date="2016" name="Int. J. Syst. Evol. Microbiol.">
        <title>Bacillus gobiensis sp. nov., isolated from a soil sample.</title>
        <authorList>
            <person name="Liu B."/>
            <person name="Liu G.H."/>
            <person name="Cetin S."/>
            <person name="Schumann P."/>
            <person name="Pan Z.Z."/>
            <person name="Chen Q.Q."/>
        </authorList>
    </citation>
    <scope>NUCLEOTIDE SEQUENCE [LARGE SCALE GENOMIC DNA]</scope>
    <source>
        <strain evidence="9 10">FJAT-4402</strain>
    </source>
</reference>
<evidence type="ECO:0000256" key="4">
    <source>
        <dbReference type="ARBA" id="ARBA00023136"/>
    </source>
</evidence>
<evidence type="ECO:0000259" key="8">
    <source>
        <dbReference type="Pfam" id="PF25145"/>
    </source>
</evidence>
<reference evidence="10" key="1">
    <citation type="submission" date="2015-08" db="EMBL/GenBank/DDBJ databases">
        <title>Genome sequencing project for genomic taxonomy and phylogenomics of Bacillus-like bacteria.</title>
        <authorList>
            <person name="Liu B."/>
            <person name="Wang J."/>
            <person name="Zhu Y."/>
            <person name="Liu G."/>
            <person name="Chen Q."/>
            <person name="Chen Z."/>
            <person name="Lan J."/>
            <person name="Che J."/>
            <person name="Ge C."/>
            <person name="Shi H."/>
            <person name="Pan Z."/>
            <person name="Liu X."/>
        </authorList>
    </citation>
    <scope>NUCLEOTIDE SEQUENCE [LARGE SCALE GENOMIC DNA]</scope>
    <source>
        <strain evidence="10">FJAT-4402</strain>
    </source>
</reference>
<feature type="domain" description="NfeD-like C-terminal" evidence="6">
    <location>
        <begin position="382"/>
        <end position="435"/>
    </location>
</feature>
<dbReference type="GO" id="GO:0005886">
    <property type="term" value="C:plasma membrane"/>
    <property type="evidence" value="ECO:0007669"/>
    <property type="project" value="TreeGrafter"/>
</dbReference>
<dbReference type="EMBL" id="CP012600">
    <property type="protein sequence ID" value="ALC81670.1"/>
    <property type="molecule type" value="Genomic_DNA"/>
</dbReference>
<keyword evidence="2 5" id="KW-0812">Transmembrane</keyword>
<evidence type="ECO:0000313" key="10">
    <source>
        <dbReference type="Proteomes" id="UP000067625"/>
    </source>
</evidence>
<evidence type="ECO:0000313" key="9">
    <source>
        <dbReference type="EMBL" id="ALC81670.1"/>
    </source>
</evidence>
<feature type="domain" description="NfeD1b N-terminal" evidence="8">
    <location>
        <begin position="32"/>
        <end position="219"/>
    </location>
</feature>
<comment type="subcellular location">
    <subcellularLocation>
        <location evidence="1">Membrane</location>
        <topology evidence="1">Multi-pass membrane protein</topology>
    </subcellularLocation>
</comment>
<dbReference type="InterPro" id="IPR002810">
    <property type="entry name" value="NfeD-like_C"/>
</dbReference>
<dbReference type="InterPro" id="IPR052165">
    <property type="entry name" value="Membrane_assoc_protease"/>
</dbReference>
<evidence type="ECO:0000256" key="2">
    <source>
        <dbReference type="ARBA" id="ARBA00022692"/>
    </source>
</evidence>
<dbReference type="STRING" id="1441095.AM592_08665"/>
<dbReference type="Pfam" id="PF25145">
    <property type="entry name" value="NfeD1b_N"/>
    <property type="match status" value="1"/>
</dbReference>
<gene>
    <name evidence="9" type="ORF">AM592_08665</name>
</gene>
<dbReference type="Pfam" id="PF01957">
    <property type="entry name" value="NfeD"/>
    <property type="match status" value="1"/>
</dbReference>
<dbReference type="OrthoDB" id="9806253at2"/>
<feature type="transmembrane region" description="Helical" evidence="5">
    <location>
        <begin position="6"/>
        <end position="26"/>
    </location>
</feature>
<evidence type="ECO:0000256" key="5">
    <source>
        <dbReference type="SAM" id="Phobius"/>
    </source>
</evidence>
<dbReference type="CDD" id="cd07021">
    <property type="entry name" value="Clp_protease_NfeD_like"/>
    <property type="match status" value="1"/>
</dbReference>
<dbReference type="InterPro" id="IPR056738">
    <property type="entry name" value="NfeD1b_N"/>
</dbReference>
<protein>
    <submittedName>
        <fullName evidence="9">Uncharacterized protein</fullName>
    </submittedName>
</protein>
<keyword evidence="10" id="KW-1185">Reference proteome</keyword>
<accession>A0A0M4G8T6</accession>
<feature type="transmembrane region" description="Helical" evidence="5">
    <location>
        <begin position="327"/>
        <end position="352"/>
    </location>
</feature>
<dbReference type="PATRIC" id="fig|1441095.3.peg.1902"/>
<dbReference type="Pfam" id="PF24961">
    <property type="entry name" value="NfeD_membrane"/>
    <property type="match status" value="1"/>
</dbReference>
<dbReference type="PANTHER" id="PTHR33507:SF3">
    <property type="entry name" value="INNER MEMBRANE PROTEIN YBBJ"/>
    <property type="match status" value="1"/>
</dbReference>
<dbReference type="InterPro" id="IPR029045">
    <property type="entry name" value="ClpP/crotonase-like_dom_sf"/>
</dbReference>
<dbReference type="RefSeq" id="WP_053603432.1">
    <property type="nucleotide sequence ID" value="NZ_CP012600.1"/>
</dbReference>
<dbReference type="SUPFAM" id="SSF52096">
    <property type="entry name" value="ClpP/crotonase"/>
    <property type="match status" value="1"/>
</dbReference>
<feature type="transmembrane region" description="Helical" evidence="5">
    <location>
        <begin position="260"/>
        <end position="281"/>
    </location>
</feature>
<dbReference type="InterPro" id="IPR056739">
    <property type="entry name" value="NfeD_membrane"/>
</dbReference>
<feature type="domain" description="NfeD integral membrane" evidence="7">
    <location>
        <begin position="237"/>
        <end position="349"/>
    </location>
</feature>
<sequence>MVKKKIALALIYGFVLVLSIGVHVTAKSTSENVYVIPIEDTVEKGLSQFLKRSFKEAEENNAAHIILNINTPGGAVDAALEMADTINSTDIPVTAFVNKRALSAGAYLALNADDLYMAPGGMIGAAAVIDMEGNAADKKVESLWLSEMEEAASKNSRDPKYALAMADMDVDASEVGAPAGELLTLNSERALEVGYTEGITANLDELLMKLNLENAKVTDIKVSFAESVARIVTHPVVIPILLSIGSLGLIMELFSPGFGIPGILGITSLVLFFFGHFIAGLAGTETILLFIAGIVMILLEFIVPGGIVGVLGICAVIISLFLASGNIAVMSISLTIAITVAAAASILFTKVLGKNMKFFKKLVLNDSTNTESGYISNENRLELIGKVGVTLTPLRPSGTIVLNDERIDVVSEGTFIAKDKQVKIVKTEGSRIVVREI</sequence>
<dbReference type="Gene3D" id="2.40.50.140">
    <property type="entry name" value="Nucleic acid-binding proteins"/>
    <property type="match status" value="1"/>
</dbReference>
<evidence type="ECO:0000256" key="3">
    <source>
        <dbReference type="ARBA" id="ARBA00022989"/>
    </source>
</evidence>
<dbReference type="Proteomes" id="UP000067625">
    <property type="component" value="Chromosome"/>
</dbReference>
<evidence type="ECO:0000259" key="7">
    <source>
        <dbReference type="Pfam" id="PF24961"/>
    </source>
</evidence>
<feature type="transmembrane region" description="Helical" evidence="5">
    <location>
        <begin position="288"/>
        <end position="321"/>
    </location>
</feature>
<dbReference type="InterPro" id="IPR012340">
    <property type="entry name" value="NA-bd_OB-fold"/>
</dbReference>
<keyword evidence="4 5" id="KW-0472">Membrane</keyword>
<name>A0A0M4G8T6_9BACI</name>
<keyword evidence="3 5" id="KW-1133">Transmembrane helix</keyword>
<dbReference type="PANTHER" id="PTHR33507">
    <property type="entry name" value="INNER MEMBRANE PROTEIN YBBJ"/>
    <property type="match status" value="1"/>
</dbReference>
<proteinExistence type="predicted"/>
<dbReference type="Gene3D" id="3.90.226.10">
    <property type="entry name" value="2-enoyl-CoA Hydratase, Chain A, domain 1"/>
    <property type="match status" value="1"/>
</dbReference>
<evidence type="ECO:0000259" key="6">
    <source>
        <dbReference type="Pfam" id="PF01957"/>
    </source>
</evidence>
<evidence type="ECO:0000256" key="1">
    <source>
        <dbReference type="ARBA" id="ARBA00004141"/>
    </source>
</evidence>
<dbReference type="AlphaFoldDB" id="A0A0M4G8T6"/>
<organism evidence="9 10">
    <name type="scientific">Bacillus gobiensis</name>
    <dbReference type="NCBI Taxonomy" id="1441095"/>
    <lineage>
        <taxon>Bacteria</taxon>
        <taxon>Bacillati</taxon>
        <taxon>Bacillota</taxon>
        <taxon>Bacilli</taxon>
        <taxon>Bacillales</taxon>
        <taxon>Bacillaceae</taxon>
        <taxon>Bacillus</taxon>
    </lineage>
</organism>